<evidence type="ECO:0000313" key="4">
    <source>
        <dbReference type="Proteomes" id="UP001500908"/>
    </source>
</evidence>
<keyword evidence="1" id="KW-0479">Metal-binding</keyword>
<dbReference type="Pfam" id="PF00403">
    <property type="entry name" value="HMA"/>
    <property type="match status" value="1"/>
</dbReference>
<dbReference type="PROSITE" id="PS01047">
    <property type="entry name" value="HMA_1"/>
    <property type="match status" value="1"/>
</dbReference>
<dbReference type="EMBL" id="BAABDD010000032">
    <property type="protein sequence ID" value="GAA3761248.1"/>
    <property type="molecule type" value="Genomic_DNA"/>
</dbReference>
<dbReference type="RefSeq" id="WP_344975747.1">
    <property type="nucleotide sequence ID" value="NZ_BAABDD010000032.1"/>
</dbReference>
<protein>
    <submittedName>
        <fullName evidence="3">Heavy-metal-associated domain-containing protein</fullName>
    </submittedName>
</protein>
<dbReference type="InterPro" id="IPR017969">
    <property type="entry name" value="Heavy-metal-associated_CS"/>
</dbReference>
<sequence length="71" mass="7319">MATTTTTVYTVQGMSCGHCAASVTEEVNQIPGVTDVRVEVATGQVTVTSNGPVDDALVREAVDEAGYKVTS</sequence>
<comment type="caution">
    <text evidence="3">The sequence shown here is derived from an EMBL/GenBank/DDBJ whole genome shotgun (WGS) entry which is preliminary data.</text>
</comment>
<proteinExistence type="predicted"/>
<keyword evidence="4" id="KW-1185">Reference proteome</keyword>
<dbReference type="PROSITE" id="PS50846">
    <property type="entry name" value="HMA_2"/>
    <property type="match status" value="1"/>
</dbReference>
<name>A0ABP7GI33_9ACTN</name>
<gene>
    <name evidence="3" type="ORF">GCM10022402_43780</name>
</gene>
<evidence type="ECO:0000313" key="3">
    <source>
        <dbReference type="EMBL" id="GAA3761248.1"/>
    </source>
</evidence>
<dbReference type="Proteomes" id="UP001500908">
    <property type="component" value="Unassembled WGS sequence"/>
</dbReference>
<reference evidence="4" key="1">
    <citation type="journal article" date="2019" name="Int. J. Syst. Evol. Microbiol.">
        <title>The Global Catalogue of Microorganisms (GCM) 10K type strain sequencing project: providing services to taxonomists for standard genome sequencing and annotation.</title>
        <authorList>
            <consortium name="The Broad Institute Genomics Platform"/>
            <consortium name="The Broad Institute Genome Sequencing Center for Infectious Disease"/>
            <person name="Wu L."/>
            <person name="Ma J."/>
        </authorList>
    </citation>
    <scope>NUCLEOTIDE SEQUENCE [LARGE SCALE GENOMIC DNA]</scope>
    <source>
        <strain evidence="4">JCM 17137</strain>
    </source>
</reference>
<evidence type="ECO:0000259" key="2">
    <source>
        <dbReference type="PROSITE" id="PS50846"/>
    </source>
</evidence>
<dbReference type="Gene3D" id="3.30.70.100">
    <property type="match status" value="1"/>
</dbReference>
<dbReference type="InterPro" id="IPR036163">
    <property type="entry name" value="HMA_dom_sf"/>
</dbReference>
<dbReference type="SUPFAM" id="SSF55008">
    <property type="entry name" value="HMA, heavy metal-associated domain"/>
    <property type="match status" value="1"/>
</dbReference>
<organism evidence="3 4">
    <name type="scientific">Salinactinospora qingdaonensis</name>
    <dbReference type="NCBI Taxonomy" id="702744"/>
    <lineage>
        <taxon>Bacteria</taxon>
        <taxon>Bacillati</taxon>
        <taxon>Actinomycetota</taxon>
        <taxon>Actinomycetes</taxon>
        <taxon>Streptosporangiales</taxon>
        <taxon>Nocardiopsidaceae</taxon>
        <taxon>Salinactinospora</taxon>
    </lineage>
</organism>
<accession>A0ABP7GI33</accession>
<dbReference type="InterPro" id="IPR006121">
    <property type="entry name" value="HMA_dom"/>
</dbReference>
<dbReference type="CDD" id="cd00371">
    <property type="entry name" value="HMA"/>
    <property type="match status" value="1"/>
</dbReference>
<evidence type="ECO:0000256" key="1">
    <source>
        <dbReference type="ARBA" id="ARBA00022723"/>
    </source>
</evidence>
<feature type="domain" description="HMA" evidence="2">
    <location>
        <begin position="5"/>
        <end position="70"/>
    </location>
</feature>